<organism evidence="11 12">
    <name type="scientific">Callorhinchus milii</name>
    <name type="common">Ghost shark</name>
    <dbReference type="NCBI Taxonomy" id="7868"/>
    <lineage>
        <taxon>Eukaryota</taxon>
        <taxon>Metazoa</taxon>
        <taxon>Chordata</taxon>
        <taxon>Craniata</taxon>
        <taxon>Vertebrata</taxon>
        <taxon>Chondrichthyes</taxon>
        <taxon>Holocephali</taxon>
        <taxon>Chimaeriformes</taxon>
        <taxon>Callorhinchidae</taxon>
        <taxon>Callorhinchus</taxon>
    </lineage>
</organism>
<dbReference type="InterPro" id="IPR007110">
    <property type="entry name" value="Ig-like_dom"/>
</dbReference>
<dbReference type="GO" id="GO:0007156">
    <property type="term" value="P:homophilic cell adhesion via plasma membrane adhesion molecules"/>
    <property type="evidence" value="ECO:0007669"/>
    <property type="project" value="TreeGrafter"/>
</dbReference>
<feature type="domain" description="Ig-like" evidence="10">
    <location>
        <begin position="81"/>
        <end position="213"/>
    </location>
</feature>
<reference evidence="12" key="3">
    <citation type="journal article" date="2014" name="Nature">
        <title>Elephant shark genome provides unique insights into gnathostome evolution.</title>
        <authorList>
            <consortium name="International Elephant Shark Genome Sequencing Consortium"/>
            <person name="Venkatesh B."/>
            <person name="Lee A.P."/>
            <person name="Ravi V."/>
            <person name="Maurya A.K."/>
            <person name="Lian M.M."/>
            <person name="Swann J.B."/>
            <person name="Ohta Y."/>
            <person name="Flajnik M.F."/>
            <person name="Sutoh Y."/>
            <person name="Kasahara M."/>
            <person name="Hoon S."/>
            <person name="Gangu V."/>
            <person name="Roy S.W."/>
            <person name="Irimia M."/>
            <person name="Korzh V."/>
            <person name="Kondrychyn I."/>
            <person name="Lim Z.W."/>
            <person name="Tay B.H."/>
            <person name="Tohari S."/>
            <person name="Kong K.W."/>
            <person name="Ho S."/>
            <person name="Lorente-Galdos B."/>
            <person name="Quilez J."/>
            <person name="Marques-Bonet T."/>
            <person name="Raney B.J."/>
            <person name="Ingham P.W."/>
            <person name="Tay A."/>
            <person name="Hillier L.W."/>
            <person name="Minx P."/>
            <person name="Boehm T."/>
            <person name="Wilson R.K."/>
            <person name="Brenner S."/>
            <person name="Warren W.C."/>
        </authorList>
    </citation>
    <scope>NUCLEOTIDE SEQUENCE [LARGE SCALE GENOMIC DNA]</scope>
</reference>
<reference evidence="11" key="4">
    <citation type="submission" date="2025-08" db="UniProtKB">
        <authorList>
            <consortium name="Ensembl"/>
        </authorList>
    </citation>
    <scope>IDENTIFICATION</scope>
</reference>
<evidence type="ECO:0000256" key="5">
    <source>
        <dbReference type="ARBA" id="ARBA00022737"/>
    </source>
</evidence>
<keyword evidence="9" id="KW-0812">Transmembrane</keyword>
<dbReference type="PROSITE" id="PS50835">
    <property type="entry name" value="IG_LIKE"/>
    <property type="match status" value="1"/>
</dbReference>
<dbReference type="AlphaFoldDB" id="A0A4W3GVX2"/>
<keyword evidence="12" id="KW-1185">Reference proteome</keyword>
<evidence type="ECO:0000256" key="3">
    <source>
        <dbReference type="ARBA" id="ARBA00022475"/>
    </source>
</evidence>
<dbReference type="STRING" id="7868.ENSCMIP00000007117"/>
<dbReference type="Gene3D" id="2.60.40.10">
    <property type="entry name" value="Immunoglobulins"/>
    <property type="match status" value="1"/>
</dbReference>
<evidence type="ECO:0000256" key="2">
    <source>
        <dbReference type="ARBA" id="ARBA00004536"/>
    </source>
</evidence>
<dbReference type="PANTHER" id="PTHR23277">
    <property type="entry name" value="NECTIN-RELATED"/>
    <property type="match status" value="1"/>
</dbReference>
<evidence type="ECO:0000313" key="11">
    <source>
        <dbReference type="Ensembl" id="ENSCMIP00000007117.1"/>
    </source>
</evidence>
<evidence type="ECO:0000259" key="10">
    <source>
        <dbReference type="PROSITE" id="PS50835"/>
    </source>
</evidence>
<dbReference type="Ensembl" id="ENSCMIT00000007340.1">
    <property type="protein sequence ID" value="ENSCMIP00000007117.1"/>
    <property type="gene ID" value="ENSCMIG00000003965.1"/>
</dbReference>
<keyword evidence="8" id="KW-0325">Glycoprotein</keyword>
<dbReference type="GeneTree" id="ENSGT00940000156933"/>
<sequence>MRTVEKLGLFPLEQKRLRGDLIEVFKIMKGFDRRDREKLFPLVGVSVTRGHSLKISTKRSRGEVRRNVFTQRVIGIWNDLPERAVKSDSITAFKRELDSIWGRRVCRVMGRKLVIGVSESDALSKSWDRLDGPNDLLLCLKTYVLMVYDVSSLLKIQSYLFYRLNGSLPENVEIQNNTLFFKGTVTYDLAGTYVCEATNAIGTRSGLVEVNVTGFADLKAANFAMSNSIVGGVALVILIAVVAFIVLRKRQQTFKGDYSTKKHVFGNGYSKAGIMTSAPQHVPYQEESDEDKKPSPINVSYENERKVMREGADFDVDSKRPYFTVDEGDTQDDFDDRTLSFQYQPELTEDMVSQNDGSIISKKEWYV</sequence>
<keyword evidence="9" id="KW-1133">Transmembrane helix</keyword>
<evidence type="ECO:0000256" key="4">
    <source>
        <dbReference type="ARBA" id="ARBA00022729"/>
    </source>
</evidence>
<keyword evidence="3" id="KW-1003">Cell membrane</keyword>
<feature type="transmembrane region" description="Helical" evidence="9">
    <location>
        <begin position="229"/>
        <end position="247"/>
    </location>
</feature>
<dbReference type="Proteomes" id="UP000314986">
    <property type="component" value="Unassembled WGS sequence"/>
</dbReference>
<protein>
    <recommendedName>
        <fullName evidence="10">Ig-like domain-containing protein</fullName>
    </recommendedName>
</protein>
<evidence type="ECO:0000256" key="7">
    <source>
        <dbReference type="ARBA" id="ARBA00023157"/>
    </source>
</evidence>
<keyword evidence="6 9" id="KW-0472">Membrane</keyword>
<dbReference type="InParanoid" id="A0A4W3GVX2"/>
<reference evidence="12" key="2">
    <citation type="journal article" date="2007" name="PLoS Biol.">
        <title>Survey sequencing and comparative analysis of the elephant shark (Callorhinchus milii) genome.</title>
        <authorList>
            <person name="Venkatesh B."/>
            <person name="Kirkness E.F."/>
            <person name="Loh Y.H."/>
            <person name="Halpern A.L."/>
            <person name="Lee A.P."/>
            <person name="Johnson J."/>
            <person name="Dandona N."/>
            <person name="Viswanathan L.D."/>
            <person name="Tay A."/>
            <person name="Venter J.C."/>
            <person name="Strausberg R.L."/>
            <person name="Brenner S."/>
        </authorList>
    </citation>
    <scope>NUCLEOTIDE SEQUENCE [LARGE SCALE GENOMIC DNA]</scope>
</reference>
<evidence type="ECO:0000256" key="8">
    <source>
        <dbReference type="ARBA" id="ARBA00023180"/>
    </source>
</evidence>
<keyword evidence="7" id="KW-1015">Disulfide bond</keyword>
<dbReference type="InterPro" id="IPR051427">
    <property type="entry name" value="Nectin/Nectin-like"/>
</dbReference>
<accession>A0A4W3GVX2</accession>
<comment type="subcellular location">
    <subcellularLocation>
        <location evidence="2">Cell junction</location>
        <location evidence="2">Adherens junction</location>
    </subcellularLocation>
    <subcellularLocation>
        <location evidence="1">Cell membrane</location>
        <topology evidence="1">Single-pass type I membrane protein</topology>
    </subcellularLocation>
</comment>
<dbReference type="PANTHER" id="PTHR23277:SF69">
    <property type="entry name" value="NECTIN-1"/>
    <property type="match status" value="1"/>
</dbReference>
<name>A0A4W3GVX2_CALMI</name>
<evidence type="ECO:0000256" key="6">
    <source>
        <dbReference type="ARBA" id="ARBA00023136"/>
    </source>
</evidence>
<keyword evidence="5" id="KW-0677">Repeat</keyword>
<evidence type="ECO:0000256" key="1">
    <source>
        <dbReference type="ARBA" id="ARBA00004251"/>
    </source>
</evidence>
<dbReference type="GO" id="GO:0005912">
    <property type="term" value="C:adherens junction"/>
    <property type="evidence" value="ECO:0007669"/>
    <property type="project" value="UniProtKB-SubCell"/>
</dbReference>
<proteinExistence type="predicted"/>
<dbReference type="GO" id="GO:0007157">
    <property type="term" value="P:heterophilic cell-cell adhesion via plasma membrane cell adhesion molecules"/>
    <property type="evidence" value="ECO:0007669"/>
    <property type="project" value="TreeGrafter"/>
</dbReference>
<dbReference type="InterPro" id="IPR036179">
    <property type="entry name" value="Ig-like_dom_sf"/>
</dbReference>
<reference evidence="12" key="1">
    <citation type="journal article" date="2006" name="Science">
        <title>Ancient noncoding elements conserved in the human genome.</title>
        <authorList>
            <person name="Venkatesh B."/>
            <person name="Kirkness E.F."/>
            <person name="Loh Y.H."/>
            <person name="Halpern A.L."/>
            <person name="Lee A.P."/>
            <person name="Johnson J."/>
            <person name="Dandona N."/>
            <person name="Viswanathan L.D."/>
            <person name="Tay A."/>
            <person name="Venter J.C."/>
            <person name="Strausberg R.L."/>
            <person name="Brenner S."/>
        </authorList>
    </citation>
    <scope>NUCLEOTIDE SEQUENCE [LARGE SCALE GENOMIC DNA]</scope>
</reference>
<dbReference type="InterPro" id="IPR013783">
    <property type="entry name" value="Ig-like_fold"/>
</dbReference>
<dbReference type="SUPFAM" id="SSF48726">
    <property type="entry name" value="Immunoglobulin"/>
    <property type="match status" value="1"/>
</dbReference>
<reference evidence="11" key="5">
    <citation type="submission" date="2025-09" db="UniProtKB">
        <authorList>
            <consortium name="Ensembl"/>
        </authorList>
    </citation>
    <scope>IDENTIFICATION</scope>
</reference>
<evidence type="ECO:0000313" key="12">
    <source>
        <dbReference type="Proteomes" id="UP000314986"/>
    </source>
</evidence>
<evidence type="ECO:0000256" key="9">
    <source>
        <dbReference type="SAM" id="Phobius"/>
    </source>
</evidence>
<dbReference type="GO" id="GO:1902414">
    <property type="term" value="P:protein localization to cell junction"/>
    <property type="evidence" value="ECO:0007669"/>
    <property type="project" value="TreeGrafter"/>
</dbReference>
<dbReference type="GO" id="GO:0005886">
    <property type="term" value="C:plasma membrane"/>
    <property type="evidence" value="ECO:0007669"/>
    <property type="project" value="UniProtKB-SubCell"/>
</dbReference>
<keyword evidence="4" id="KW-0732">Signal</keyword>